<dbReference type="PANTHER" id="PTHR33507">
    <property type="entry name" value="INNER MEMBRANE PROTEIN YBBJ"/>
    <property type="match status" value="1"/>
</dbReference>
<feature type="transmembrane region" description="Helical" evidence="1">
    <location>
        <begin position="52"/>
        <end position="70"/>
    </location>
</feature>
<dbReference type="eggNOG" id="arCOG01912">
    <property type="taxonomic scope" value="Archaea"/>
</dbReference>
<dbReference type="EMBL" id="AOMB01000041">
    <property type="protein sequence ID" value="EMA36573.1"/>
    <property type="molecule type" value="Genomic_DNA"/>
</dbReference>
<dbReference type="AlphaFoldDB" id="M0LTV2"/>
<gene>
    <name evidence="2" type="ORF">C447_14986</name>
</gene>
<keyword evidence="1" id="KW-1133">Transmembrane helix</keyword>
<dbReference type="Gene3D" id="2.40.50.140">
    <property type="entry name" value="Nucleic acid-binding proteins"/>
    <property type="match status" value="1"/>
</dbReference>
<organism evidence="2 3">
    <name type="scientific">Halococcus hamelinensis 100A6</name>
    <dbReference type="NCBI Taxonomy" id="1132509"/>
    <lineage>
        <taxon>Archaea</taxon>
        <taxon>Methanobacteriati</taxon>
        <taxon>Methanobacteriota</taxon>
        <taxon>Stenosarchaea group</taxon>
        <taxon>Halobacteria</taxon>
        <taxon>Halobacteriales</taxon>
        <taxon>Halococcaceae</taxon>
        <taxon>Halococcus</taxon>
    </lineage>
</organism>
<dbReference type="PATRIC" id="fig|1132509.6.peg.3488"/>
<dbReference type="Proteomes" id="UP000011566">
    <property type="component" value="Unassembled WGS sequence"/>
</dbReference>
<evidence type="ECO:0008006" key="4">
    <source>
        <dbReference type="Google" id="ProtNLM"/>
    </source>
</evidence>
<keyword evidence="1" id="KW-0812">Transmembrane</keyword>
<sequence length="205" mass="21405">MISAFGIPVVAAVLGPLPLQVTDLVLNQLPLVLLICGLGLVGLETLAPGGHFMVLGIALLVSGLVGLALGTFLGPVFLAAVLAPVVIASGAAAFYVYREFDFYGGKGSGRTSDSSALRGKTGRATERITHSSGEVKLDEGGFNPYYAARALDRDIEEGEEVMVTDPGGGNVVTVESLSMIEDDEIDRALARGREEAADERERETA</sequence>
<dbReference type="OrthoDB" id="157604at2157"/>
<evidence type="ECO:0000256" key="1">
    <source>
        <dbReference type="SAM" id="Phobius"/>
    </source>
</evidence>
<comment type="caution">
    <text evidence="2">The sequence shown here is derived from an EMBL/GenBank/DDBJ whole genome shotgun (WGS) entry which is preliminary data.</text>
</comment>
<protein>
    <recommendedName>
        <fullName evidence="4">NfeD-like C-terminal domain-containing protein</fullName>
    </recommendedName>
</protein>
<feature type="transmembrane region" description="Helical" evidence="1">
    <location>
        <begin position="76"/>
        <end position="97"/>
    </location>
</feature>
<reference evidence="2 3" key="1">
    <citation type="journal article" date="2014" name="PLoS Genet.">
        <title>Phylogenetically driven sequencing of extremely halophilic archaea reveals strategies for static and dynamic osmo-response.</title>
        <authorList>
            <person name="Becker E.A."/>
            <person name="Seitzer P.M."/>
            <person name="Tritt A."/>
            <person name="Larsen D."/>
            <person name="Krusor M."/>
            <person name="Yao A.I."/>
            <person name="Wu D."/>
            <person name="Madern D."/>
            <person name="Eisen J.A."/>
            <person name="Darling A.E."/>
            <person name="Facciotti M.T."/>
        </authorList>
    </citation>
    <scope>NUCLEOTIDE SEQUENCE [LARGE SCALE GENOMIC DNA]</scope>
    <source>
        <strain evidence="2 3">100A6</strain>
    </source>
</reference>
<evidence type="ECO:0000313" key="3">
    <source>
        <dbReference type="Proteomes" id="UP000011566"/>
    </source>
</evidence>
<feature type="transmembrane region" description="Helical" evidence="1">
    <location>
        <begin position="29"/>
        <end position="47"/>
    </location>
</feature>
<dbReference type="GO" id="GO:0005886">
    <property type="term" value="C:plasma membrane"/>
    <property type="evidence" value="ECO:0007669"/>
    <property type="project" value="TreeGrafter"/>
</dbReference>
<evidence type="ECO:0000313" key="2">
    <source>
        <dbReference type="EMBL" id="EMA36573.1"/>
    </source>
</evidence>
<proteinExistence type="predicted"/>
<accession>M0LTV2</accession>
<dbReference type="RefSeq" id="WP_007695292.1">
    <property type="nucleotide sequence ID" value="NZ_AJRK01000057.1"/>
</dbReference>
<name>M0LTV2_9EURY</name>
<keyword evidence="3" id="KW-1185">Reference proteome</keyword>
<dbReference type="PANTHER" id="PTHR33507:SF3">
    <property type="entry name" value="INNER MEMBRANE PROTEIN YBBJ"/>
    <property type="match status" value="1"/>
</dbReference>
<keyword evidence="1" id="KW-0472">Membrane</keyword>
<dbReference type="InterPro" id="IPR012340">
    <property type="entry name" value="NA-bd_OB-fold"/>
</dbReference>
<dbReference type="InterPro" id="IPR052165">
    <property type="entry name" value="Membrane_assoc_protease"/>
</dbReference>